<dbReference type="EMBL" id="ACYH01000040">
    <property type="protein sequence ID" value="EEV20171.1"/>
    <property type="molecule type" value="Genomic_DNA"/>
</dbReference>
<evidence type="ECO:0000313" key="3">
    <source>
        <dbReference type="Proteomes" id="UP000004509"/>
    </source>
</evidence>
<dbReference type="STRING" id="596324.TREVI0001_2333"/>
<evidence type="ECO:0000256" key="1">
    <source>
        <dbReference type="SAM" id="Phobius"/>
    </source>
</evidence>
<name>C8PQV9_9SPIR</name>
<proteinExistence type="predicted"/>
<reference evidence="2 3" key="1">
    <citation type="submission" date="2009-07" db="EMBL/GenBank/DDBJ databases">
        <authorList>
            <person name="Madupu R."/>
            <person name="Sebastian Y."/>
            <person name="Durkin A.S."/>
            <person name="Torralba M."/>
            <person name="Methe B."/>
            <person name="Sutton G.G."/>
            <person name="Strausberg R.L."/>
            <person name="Nelson K.E."/>
        </authorList>
    </citation>
    <scope>NUCLEOTIDE SEQUENCE [LARGE SCALE GENOMIC DNA]</scope>
    <source>
        <strain evidence="2 3">ATCC 35580</strain>
    </source>
</reference>
<keyword evidence="1" id="KW-0812">Transmembrane</keyword>
<evidence type="ECO:0000313" key="2">
    <source>
        <dbReference type="EMBL" id="EEV20171.1"/>
    </source>
</evidence>
<gene>
    <name evidence="2" type="ORF">TREVI0001_2333</name>
</gene>
<comment type="caution">
    <text evidence="2">The sequence shown here is derived from an EMBL/GenBank/DDBJ whole genome shotgun (WGS) entry which is preliminary data.</text>
</comment>
<accession>C8PQV9</accession>
<feature type="transmembrane region" description="Helical" evidence="1">
    <location>
        <begin position="53"/>
        <end position="70"/>
    </location>
</feature>
<protein>
    <submittedName>
        <fullName evidence="2">Uncharacterized protein</fullName>
    </submittedName>
</protein>
<organism evidence="2 3">
    <name type="scientific">Treponema vincentii ATCC 35580</name>
    <dbReference type="NCBI Taxonomy" id="596324"/>
    <lineage>
        <taxon>Bacteria</taxon>
        <taxon>Pseudomonadati</taxon>
        <taxon>Spirochaetota</taxon>
        <taxon>Spirochaetia</taxon>
        <taxon>Spirochaetales</taxon>
        <taxon>Treponemataceae</taxon>
        <taxon>Treponema</taxon>
    </lineage>
</organism>
<sequence length="76" mass="8622">MVGKFLQAGIPVFYLLNIKSIALYYQLPFDPVTLPEIGTAPIYYRTGGHFRNYLILALFAAALILNRVSLKTRLDF</sequence>
<keyword evidence="1" id="KW-1133">Transmembrane helix</keyword>
<keyword evidence="1" id="KW-0472">Membrane</keyword>
<dbReference type="Proteomes" id="UP000004509">
    <property type="component" value="Unassembled WGS sequence"/>
</dbReference>
<dbReference type="AlphaFoldDB" id="C8PQV9"/>